<dbReference type="Gene3D" id="1.10.1220.10">
    <property type="entry name" value="Met repressor-like"/>
    <property type="match status" value="1"/>
</dbReference>
<name>A0A5B9D792_9ARCH</name>
<dbReference type="GO" id="GO:0006355">
    <property type="term" value="P:regulation of DNA-templated transcription"/>
    <property type="evidence" value="ECO:0007669"/>
    <property type="project" value="InterPro"/>
</dbReference>
<dbReference type="InterPro" id="IPR002145">
    <property type="entry name" value="CopG"/>
</dbReference>
<dbReference type="Pfam" id="PF01402">
    <property type="entry name" value="RHH_1"/>
    <property type="match status" value="1"/>
</dbReference>
<dbReference type="InterPro" id="IPR013321">
    <property type="entry name" value="Arc_rbn_hlx_hlx"/>
</dbReference>
<dbReference type="CDD" id="cd22231">
    <property type="entry name" value="RHH_NikR_HicB-like"/>
    <property type="match status" value="1"/>
</dbReference>
<dbReference type="PANTHER" id="PTHR36215:SF1">
    <property type="entry name" value="BLL4998 PROTEIN"/>
    <property type="match status" value="1"/>
</dbReference>
<dbReference type="EMBL" id="CP042905">
    <property type="protein sequence ID" value="QEE14885.1"/>
    <property type="molecule type" value="Genomic_DNA"/>
</dbReference>
<dbReference type="SUPFAM" id="SSF47598">
    <property type="entry name" value="Ribbon-helix-helix"/>
    <property type="match status" value="1"/>
</dbReference>
<feature type="domain" description="Ribbon-helix-helix protein CopG" evidence="1">
    <location>
        <begin position="2"/>
        <end position="43"/>
    </location>
</feature>
<dbReference type="AlphaFoldDB" id="A0A5B9D792"/>
<accession>A0A5B9D792</accession>
<evidence type="ECO:0000259" key="1">
    <source>
        <dbReference type="Pfam" id="PF01402"/>
    </source>
</evidence>
<evidence type="ECO:0000313" key="2">
    <source>
        <dbReference type="EMBL" id="QEE14885.1"/>
    </source>
</evidence>
<dbReference type="InterPro" id="IPR010985">
    <property type="entry name" value="Ribbon_hlx_hlx"/>
</dbReference>
<sequence length="50" mass="5810">MKLITLNLPEAYIDGLEKLVQENIYPNRSEAIRLAVRDLIRKENAYNPIP</sequence>
<dbReference type="OrthoDB" id="56938at2157"/>
<gene>
    <name evidence="2" type="primary">nikR_1</name>
    <name evidence="2" type="ORF">DSAG12_00706</name>
</gene>
<protein>
    <submittedName>
        <fullName evidence="2">Nickel-responsive regulator</fullName>
    </submittedName>
</protein>
<dbReference type="PANTHER" id="PTHR36215">
    <property type="entry name" value="BLL4998 PROTEIN"/>
    <property type="match status" value="1"/>
</dbReference>
<proteinExistence type="predicted"/>
<reference evidence="2" key="1">
    <citation type="journal article" date="2020" name="Nature">
        <title>Isolation of an archaeon at the prokaryote-eukaryote interface.</title>
        <authorList>
            <person name="Imachi H."/>
            <person name="Nobu M.K."/>
            <person name="Nakahara N."/>
            <person name="Morono Y."/>
            <person name="Ogawara M."/>
            <person name="Takaki Y."/>
            <person name="Takano Y."/>
            <person name="Uematsu K."/>
            <person name="Ikuta T."/>
            <person name="Ito M."/>
            <person name="Matsui Y."/>
            <person name="Miyazaki M."/>
            <person name="Murata K."/>
            <person name="Saito Y."/>
            <person name="Sakai S."/>
            <person name="Song C."/>
            <person name="Tasumi E."/>
            <person name="Yamanaka Y."/>
            <person name="Yamaguchi T."/>
            <person name="Kamagata Y."/>
            <person name="Tamaki H."/>
            <person name="Takai K."/>
        </authorList>
    </citation>
    <scope>NUCLEOTIDE SEQUENCE [LARGE SCALE GENOMIC DNA]</scope>
    <source>
        <strain evidence="2">MK-D1</strain>
    </source>
</reference>
<organism evidence="2">
    <name type="scientific">Promethearchaeum syntrophicum</name>
    <dbReference type="NCBI Taxonomy" id="2594042"/>
    <lineage>
        <taxon>Archaea</taxon>
        <taxon>Promethearchaeati</taxon>
        <taxon>Promethearchaeota</taxon>
        <taxon>Promethearchaeia</taxon>
        <taxon>Promethearchaeales</taxon>
        <taxon>Promethearchaeaceae</taxon>
        <taxon>Promethearchaeum</taxon>
    </lineage>
</organism>